<reference evidence="1 2" key="1">
    <citation type="submission" date="2020-04" db="EMBL/GenBank/DDBJ databases">
        <title>Genome sequencing of novel species.</title>
        <authorList>
            <person name="Heo J."/>
            <person name="Kim S.-J."/>
            <person name="Kim J.-S."/>
            <person name="Hong S.-B."/>
            <person name="Kwon S.-W."/>
        </authorList>
    </citation>
    <scope>NUCLEOTIDE SEQUENCE [LARGE SCALE GENOMIC DNA]</scope>
    <source>
        <strain evidence="1 2">AF9R3</strain>
    </source>
</reference>
<sequence length="215" mass="23063">MLHAEIKYRVDDANGQFGLTINRADTGLSATLHGPYFPEVREIAGYMPWQESGFAMLSRGLAEFAQELGYEAGMFTEAEIRFTFADTGAVAANAEPLCVANFVCSATANRLVVDGPVLRMTAPIRGLDIPEDLFALLQFLLKICDSRIGNSGSAATEVLTYSATAGGPDFIFVDDIPTSIQPWFLASAKAKAHILQRGGLLASAKAYADFCSGRP</sequence>
<gene>
    <name evidence="1" type="ORF">HH213_17265</name>
</gene>
<protein>
    <submittedName>
        <fullName evidence="1">Uncharacterized protein</fullName>
    </submittedName>
</protein>
<keyword evidence="2" id="KW-1185">Reference proteome</keyword>
<dbReference type="RefSeq" id="WP_169113034.1">
    <property type="nucleotide sequence ID" value="NZ_CP051684.1"/>
</dbReference>
<organism evidence="1 2">
    <name type="scientific">Duganella dendranthematis</name>
    <dbReference type="NCBI Taxonomy" id="2728021"/>
    <lineage>
        <taxon>Bacteria</taxon>
        <taxon>Pseudomonadati</taxon>
        <taxon>Pseudomonadota</taxon>
        <taxon>Betaproteobacteria</taxon>
        <taxon>Burkholderiales</taxon>
        <taxon>Oxalobacteraceae</taxon>
        <taxon>Telluria group</taxon>
        <taxon>Duganella</taxon>
    </lineage>
</organism>
<name>A0ABX6MFI6_9BURK</name>
<dbReference type="Proteomes" id="UP000503117">
    <property type="component" value="Chromosome"/>
</dbReference>
<dbReference type="EMBL" id="CP051684">
    <property type="protein sequence ID" value="QJD91682.1"/>
    <property type="molecule type" value="Genomic_DNA"/>
</dbReference>
<evidence type="ECO:0000313" key="1">
    <source>
        <dbReference type="EMBL" id="QJD91682.1"/>
    </source>
</evidence>
<evidence type="ECO:0000313" key="2">
    <source>
        <dbReference type="Proteomes" id="UP000503117"/>
    </source>
</evidence>
<accession>A0ABX6MFI6</accession>
<proteinExistence type="predicted"/>